<dbReference type="PIRSF" id="PIRSF002290">
    <property type="entry name" value="Clathrin_H_chain"/>
    <property type="match status" value="1"/>
</dbReference>
<dbReference type="InterPro" id="IPR055358">
    <property type="entry name" value="CHCR"/>
</dbReference>
<dbReference type="InterPro" id="IPR000547">
    <property type="entry name" value="Clathrin_H-chain/VPS_repeat"/>
</dbReference>
<dbReference type="GO" id="GO:0030130">
    <property type="term" value="C:clathrin coat of trans-Golgi network vesicle"/>
    <property type="evidence" value="ECO:0007669"/>
    <property type="project" value="InterPro"/>
</dbReference>
<dbReference type="GO" id="GO:0006886">
    <property type="term" value="P:intracellular protein transport"/>
    <property type="evidence" value="ECO:0007669"/>
    <property type="project" value="UniProtKB-UniRule"/>
</dbReference>
<dbReference type="InterPro" id="IPR022365">
    <property type="entry name" value="Clathrin_H-chain_propeller_rpt"/>
</dbReference>
<feature type="repeat" description="CHCR" evidence="8">
    <location>
        <begin position="1429"/>
        <end position="1572"/>
    </location>
</feature>
<dbReference type="SMR" id="V9TLV5"/>
<dbReference type="FunFam" id="2.130.10.110:FF:000001">
    <property type="entry name" value="Clathrin heavy chain"/>
    <property type="match status" value="1"/>
</dbReference>
<dbReference type="EMBL" id="KF730319">
    <property type="protein sequence ID" value="AHC70342.1"/>
    <property type="molecule type" value="mRNA"/>
</dbReference>
<evidence type="ECO:0000256" key="5">
    <source>
        <dbReference type="ARBA" id="ARBA00023136"/>
    </source>
</evidence>
<dbReference type="SUPFAM" id="SSF50989">
    <property type="entry name" value="Clathrin heavy-chain terminal domain"/>
    <property type="match status" value="1"/>
</dbReference>
<feature type="repeat" description="CHCR" evidence="8">
    <location>
        <begin position="985"/>
        <end position="1130"/>
    </location>
</feature>
<dbReference type="GO" id="GO:0045334">
    <property type="term" value="C:clathrin-coated endocytic vesicle"/>
    <property type="evidence" value="ECO:0007669"/>
    <property type="project" value="TreeGrafter"/>
</dbReference>
<dbReference type="FunFam" id="1.25.40.10:FF:000001">
    <property type="entry name" value="Clathrin heavy chain"/>
    <property type="match status" value="1"/>
</dbReference>
<accession>V9TLV5</accession>
<dbReference type="Gene3D" id="2.130.10.110">
    <property type="entry name" value="Clathrin heavy-chain terminal domain"/>
    <property type="match status" value="1"/>
</dbReference>
<evidence type="ECO:0000256" key="8">
    <source>
        <dbReference type="PROSITE-ProRule" id="PRU01006"/>
    </source>
</evidence>
<feature type="repeat" description="CHCR" evidence="8">
    <location>
        <begin position="543"/>
        <end position="689"/>
    </location>
</feature>
<keyword evidence="6" id="KW-0168">Coated pit</keyword>
<keyword evidence="4" id="KW-0677">Repeat</keyword>
<dbReference type="InterPro" id="IPR016025">
    <property type="entry name" value="Clathrin_H-chain_N"/>
</dbReference>
<dbReference type="FunFam" id="1.25.40.10:FF:000095">
    <property type="entry name" value="Clathrin heavy chain"/>
    <property type="match status" value="1"/>
</dbReference>
<dbReference type="FunFam" id="1.25.40.10:FF:000002">
    <property type="entry name" value="Clathrin heavy chain"/>
    <property type="match status" value="1"/>
</dbReference>
<evidence type="ECO:0000256" key="4">
    <source>
        <dbReference type="ARBA" id="ARBA00022737"/>
    </source>
</evidence>
<reference evidence="10" key="1">
    <citation type="submission" date="2013-10" db="EMBL/GenBank/DDBJ databases">
        <title>dsRNA permeability and persistence account for tissue-dependent susceptibility to systemic RNAi in the migratory locust, Locusta migratoria.</title>
        <authorList>
            <person name="Ren D."/>
        </authorList>
    </citation>
    <scope>NUCLEOTIDE SEQUENCE</scope>
</reference>
<dbReference type="GO" id="GO:0016050">
    <property type="term" value="P:vesicle organization"/>
    <property type="evidence" value="ECO:0007669"/>
    <property type="project" value="UniProtKB-ARBA"/>
</dbReference>
<sequence>MTQMLPIRFQEHLQLTSVGINQASVSFNTLTMESDKFICVREKVGDTAQVVIIDMADPSNPIRRPISADSAIMNPASKVIALKGKAGVEAQKTLQIFNIEMKSKMKAHTMTEDVIFWKWISLNTLALVTETSVYHWSMEGDSVPQKMFDRHSSLNGCQIINYRTDPKQSWLLLIGISAQQSRVVGAMQLYSVERKCSQPIEGHAASFAQFKMEGNAEPSTLFCFAVRTLQGGKLHIIEVGHPPAGNQPFPKKAVDVFFPPEAQNDFPVAMQVSAKYDVIYLITKYGYIHLYDIETAVCIYMNRISGDTIFVTAPHESSGGIIGVNRKGQVLSVSVEEDNIIPYINSVLQNPDLALRMAVRNNLAGAEDLFVRKFNLLFQNGQYAEAAKVAANAPKGILRTPQTIQRFQQVPTPQGQTSPLLQYFGILLDQGQLNKYESLELCRPVLQQGRKQLLEKWLKEDKLECSEELGDLVKQADPTLALSVYLRANVPNKVIQCFAETGQFQKIVLYAKKVGYTPDYIFLLRNVMRINPDQGVTFAQMLVQDDEPLADINQIVDIFMEQNMVPQCTAFLLDALKNNRPAEGPLQTRLLEMNLMSAPQVADAILSNQMFTHYDRAHIAQLCEKAGLLQRALEHYTDLYDIKRAVVHTHLLNPEWLVGYFGTLSVEDSLECLKAMLTANIRQNLQICVQIATKYHEQLTTKALIDLFESFKSYEGLFYFLGSIVNFSQDQEVHFKYIQAACKTGQIKEVERICRESNCYNAERVKNFLKEAKLTDQLPLIIVCDRFDFVHDLVLYLYRNNLQKYIEIYVQKVNPSRLPVVVGGLLDVDCSEDIIKNLILVVRGQFSTDELVEEVEKRNRLKLLLPWLESRVHEGCVEPATHNALAKIYIDSNNNPERFLKENQFYDSRVVGKYCEKRDPHLACVAYERGQCDRELINVCNENSLFKSEARYLVRRRDPELWAEVLNENNPYKRPLIDQVVQTALSETQDPEDISVTVKAFMTADLPNELIELLEKIVLDNSVFSDHRNLQNLLILTAIKADRSRVMEYINRLDNYDAPDIANIAINNQLYEEAFAIFKKFDVNTSAIQVLIDNVQNLDRAYEFAERCNEPAVWSQLAKAQLQQGMVKEAIDSFIKADDPSAYIDVVETAHKTGSWEDLVRYLQMARKKARESYIESELIYAYARTNRLADLEEFISGPNHADIQKIGDRCFDDGMYEAAKLLYNNVSNFARLAITLVHLKEFQGAVDGARKANSTRTWKEVCFACVDSEEFRLAQMCGLHIVVHADELEDLINYYQDRGYFEELINLLEAALGLERAHMGMFTELAILYSKYKPAKMREHLELFWSRVNIPKVLRAAEQAHLWAELVFLYDKYEEYDNAVIAMMNHPTEAWREGHFKDIITKVANIELYYKAIQFYLDYKPLLLNDVLLVLAPRMDHTRSVNFFTKVNHLQLVKPYLRSVQSLNNKAINEALNNLLIEEEDYQGLRTSIDAFDNFDNIALAQKLEKHELIEFRRIAAYLYKGNNRWKQSVELCKKDRLFKDAMEYAAESKNAEVAEELLAWFLEKGNHDCFAACLFQCYDLLHPDVILELAWRHNILDFAMPYLIQVVREYITKVDKLEEAESQRLEETAQQDHKPMIMPEPQLMLTAGPGMVGPGYVPGYTNAYAPGVPYQGYGM</sequence>
<evidence type="ECO:0000256" key="1">
    <source>
        <dbReference type="ARBA" id="ARBA00004180"/>
    </source>
</evidence>
<keyword evidence="5" id="KW-0472">Membrane</keyword>
<dbReference type="PROSITE" id="PS50236">
    <property type="entry name" value="CHCR"/>
    <property type="match status" value="7"/>
</dbReference>
<evidence type="ECO:0000256" key="2">
    <source>
        <dbReference type="ARBA" id="ARBA00004277"/>
    </source>
</evidence>
<dbReference type="GO" id="GO:0032051">
    <property type="term" value="F:clathrin light chain binding"/>
    <property type="evidence" value="ECO:0007669"/>
    <property type="project" value="InterPro"/>
</dbReference>
<dbReference type="GO" id="GO:0030132">
    <property type="term" value="C:clathrin coat of coated pit"/>
    <property type="evidence" value="ECO:0007669"/>
    <property type="project" value="InterPro"/>
</dbReference>
<feature type="domain" description="Clathrin heavy chain linker core motif" evidence="9">
    <location>
        <begin position="337"/>
        <end position="360"/>
    </location>
</feature>
<dbReference type="PANTHER" id="PTHR10292:SF1">
    <property type="entry name" value="CLATHRIN HEAVY CHAIN"/>
    <property type="match status" value="1"/>
</dbReference>
<dbReference type="Pfam" id="PF00637">
    <property type="entry name" value="Clathrin"/>
    <property type="match status" value="7"/>
</dbReference>
<dbReference type="GO" id="GO:0006898">
    <property type="term" value="P:receptor-mediated endocytosis"/>
    <property type="evidence" value="ECO:0007669"/>
    <property type="project" value="TreeGrafter"/>
</dbReference>
<dbReference type="SUPFAM" id="SSF48371">
    <property type="entry name" value="ARM repeat"/>
    <property type="match status" value="6"/>
</dbReference>
<feature type="repeat" description="CHCR" evidence="8">
    <location>
        <begin position="1134"/>
        <end position="1275"/>
    </location>
</feature>
<dbReference type="Pfam" id="PF09268">
    <property type="entry name" value="Clathrin-link"/>
    <property type="match status" value="1"/>
</dbReference>
<keyword evidence="7" id="KW-0968">Cytoplasmic vesicle</keyword>
<dbReference type="PANTHER" id="PTHR10292">
    <property type="entry name" value="CLATHRIN HEAVY CHAIN RELATED"/>
    <property type="match status" value="1"/>
</dbReference>
<comment type="similarity">
    <text evidence="3">Belongs to the clathrin heavy chain family.</text>
</comment>
<dbReference type="SMART" id="SM00299">
    <property type="entry name" value="CLH"/>
    <property type="match status" value="7"/>
</dbReference>
<comment type="subcellular location">
    <subcellularLocation>
        <location evidence="1">Cytoplasmic vesicle membrane</location>
        <topology evidence="1">Peripheral membrane protein</topology>
        <orientation evidence="1">Cytoplasmic side</orientation>
    </subcellularLocation>
    <subcellularLocation>
        <location evidence="2">Membrane</location>
        <location evidence="2">Coated pit</location>
        <topology evidence="2">Peripheral membrane protein</topology>
        <orientation evidence="2">Cytoplasmic side</orientation>
    </subcellularLocation>
</comment>
<feature type="repeat" description="CHCR" evidence="8">
    <location>
        <begin position="692"/>
        <end position="834"/>
    </location>
</feature>
<dbReference type="InterPro" id="IPR016024">
    <property type="entry name" value="ARM-type_fold"/>
</dbReference>
<dbReference type="FunFam" id="1.25.40.730:FF:000001">
    <property type="entry name" value="Clathrin heavy chain"/>
    <property type="match status" value="1"/>
</dbReference>
<evidence type="ECO:0000256" key="6">
    <source>
        <dbReference type="ARBA" id="ARBA00023176"/>
    </source>
</evidence>
<dbReference type="InterPro" id="IPR011990">
    <property type="entry name" value="TPR-like_helical_dom_sf"/>
</dbReference>
<organism evidence="10">
    <name type="scientific">Locusta migratoria</name>
    <name type="common">Migratory locust</name>
    <dbReference type="NCBI Taxonomy" id="7004"/>
    <lineage>
        <taxon>Eukaryota</taxon>
        <taxon>Metazoa</taxon>
        <taxon>Ecdysozoa</taxon>
        <taxon>Arthropoda</taxon>
        <taxon>Hexapoda</taxon>
        <taxon>Insecta</taxon>
        <taxon>Pterygota</taxon>
        <taxon>Neoptera</taxon>
        <taxon>Polyneoptera</taxon>
        <taxon>Orthoptera</taxon>
        <taxon>Caelifera</taxon>
        <taxon>Acrididea</taxon>
        <taxon>Acridomorpha</taxon>
        <taxon>Acridoidea</taxon>
        <taxon>Acrididae</taxon>
        <taxon>Oedipodinae</taxon>
        <taxon>Locusta</taxon>
    </lineage>
</organism>
<evidence type="ECO:0000256" key="3">
    <source>
        <dbReference type="ARBA" id="ARBA00009535"/>
    </source>
</evidence>
<evidence type="ECO:0000313" key="10">
    <source>
        <dbReference type="EMBL" id="AHC70342.1"/>
    </source>
</evidence>
<dbReference type="InterPro" id="IPR015348">
    <property type="entry name" value="Clathrin_H-chain_linker_core"/>
</dbReference>
<feature type="repeat" description="CHCR" evidence="8">
    <location>
        <begin position="839"/>
        <end position="978"/>
    </location>
</feature>
<dbReference type="GO" id="GO:0045807">
    <property type="term" value="P:positive regulation of endocytosis"/>
    <property type="evidence" value="ECO:0007669"/>
    <property type="project" value="UniProtKB-ARBA"/>
</dbReference>
<dbReference type="GO" id="GO:0005198">
    <property type="term" value="F:structural molecule activity"/>
    <property type="evidence" value="ECO:0007669"/>
    <property type="project" value="InterPro"/>
</dbReference>
<feature type="repeat" description="CHCR" evidence="8">
    <location>
        <begin position="1280"/>
        <end position="1426"/>
    </location>
</feature>
<dbReference type="Gene3D" id="1.25.40.10">
    <property type="entry name" value="Tetratricopeptide repeat domain"/>
    <property type="match status" value="4"/>
</dbReference>
<dbReference type="Gene3D" id="1.25.40.730">
    <property type="match status" value="1"/>
</dbReference>
<dbReference type="GO" id="GO:0071439">
    <property type="term" value="C:clathrin complex"/>
    <property type="evidence" value="ECO:0007669"/>
    <property type="project" value="InterPro"/>
</dbReference>
<evidence type="ECO:0000259" key="9">
    <source>
        <dbReference type="Pfam" id="PF09268"/>
    </source>
</evidence>
<dbReference type="Pfam" id="PF01394">
    <property type="entry name" value="Clathrin_propel"/>
    <property type="match status" value="5"/>
</dbReference>
<evidence type="ECO:0000256" key="7">
    <source>
        <dbReference type="ARBA" id="ARBA00023329"/>
    </source>
</evidence>
<dbReference type="InterPro" id="IPR016341">
    <property type="entry name" value="Clathrin_heavy_chain"/>
</dbReference>
<name>V9TLV5_LOCMI</name>
<dbReference type="Pfam" id="PF13838">
    <property type="entry name" value="Clathrin_H_link"/>
    <property type="match status" value="1"/>
</dbReference>
<feature type="non-terminal residue" evidence="10">
    <location>
        <position position="1677"/>
    </location>
</feature>
<protein>
    <submittedName>
        <fullName evidence="10">Clathrin</fullName>
    </submittedName>
</protein>
<dbReference type="FunFam" id="1.25.40.10:FF:000007">
    <property type="entry name" value="Clathrin heavy chain"/>
    <property type="match status" value="1"/>
</dbReference>
<dbReference type="GO" id="GO:0005938">
    <property type="term" value="C:cell cortex"/>
    <property type="evidence" value="ECO:0007669"/>
    <property type="project" value="TreeGrafter"/>
</dbReference>
<proteinExistence type="evidence at transcript level"/>